<name>A0A4Y2V0Z9_ARAVE</name>
<dbReference type="OrthoDB" id="7381979at2759"/>
<dbReference type="AlphaFoldDB" id="A0A4Y2V0Z9"/>
<dbReference type="EMBL" id="BGPR01042493">
    <property type="protein sequence ID" value="GBO18893.1"/>
    <property type="molecule type" value="Genomic_DNA"/>
</dbReference>
<reference evidence="1 2" key="1">
    <citation type="journal article" date="2019" name="Sci. Rep.">
        <title>Orb-weaving spider Araneus ventricosus genome elucidates the spidroin gene catalogue.</title>
        <authorList>
            <person name="Kono N."/>
            <person name="Nakamura H."/>
            <person name="Ohtoshi R."/>
            <person name="Moran D.A.P."/>
            <person name="Shinohara A."/>
            <person name="Yoshida Y."/>
            <person name="Fujiwara M."/>
            <person name="Mori M."/>
            <person name="Tomita M."/>
            <person name="Arakawa K."/>
        </authorList>
    </citation>
    <scope>NUCLEOTIDE SEQUENCE [LARGE SCALE GENOMIC DNA]</scope>
</reference>
<comment type="caution">
    <text evidence="1">The sequence shown here is derived from an EMBL/GenBank/DDBJ whole genome shotgun (WGS) entry which is preliminary data.</text>
</comment>
<dbReference type="Proteomes" id="UP000499080">
    <property type="component" value="Unassembled WGS sequence"/>
</dbReference>
<organism evidence="1 2">
    <name type="scientific">Araneus ventricosus</name>
    <name type="common">Orbweaver spider</name>
    <name type="synonym">Epeira ventricosa</name>
    <dbReference type="NCBI Taxonomy" id="182803"/>
    <lineage>
        <taxon>Eukaryota</taxon>
        <taxon>Metazoa</taxon>
        <taxon>Ecdysozoa</taxon>
        <taxon>Arthropoda</taxon>
        <taxon>Chelicerata</taxon>
        <taxon>Arachnida</taxon>
        <taxon>Araneae</taxon>
        <taxon>Araneomorphae</taxon>
        <taxon>Entelegynae</taxon>
        <taxon>Araneoidea</taxon>
        <taxon>Araneidae</taxon>
        <taxon>Araneus</taxon>
    </lineage>
</organism>
<sequence>MVIMKCKGRLIGLFRQEIKLILLKNPQNISTPPKKRKYSNEFLKYGFSVTGDEDCPKPLCVVCGEILSNGRMKPSLLMRHLETKHPTYKQRDISFFH</sequence>
<evidence type="ECO:0000313" key="2">
    <source>
        <dbReference type="Proteomes" id="UP000499080"/>
    </source>
</evidence>
<keyword evidence="2" id="KW-1185">Reference proteome</keyword>
<protein>
    <submittedName>
        <fullName evidence="1">Zinc finger BED domain-containing protein 5</fullName>
    </submittedName>
</protein>
<evidence type="ECO:0000313" key="1">
    <source>
        <dbReference type="EMBL" id="GBO18893.1"/>
    </source>
</evidence>
<gene>
    <name evidence="1" type="primary">ZBED5_213</name>
    <name evidence="1" type="ORF">AVEN_182954_1</name>
</gene>
<accession>A0A4Y2V0Z9</accession>
<proteinExistence type="predicted"/>